<sequence length="240" mass="27292">SLDAYSAIVKPNSFNETCVDPKWVEAMQAEISALEDNNTWCIVDLPRGKVPIGCKWVFKVKYMSNSEVESWYIFQMDVHNAFLQGDLVEEVYIHIPDGISSGKPVCTPLEFNHKLTAVEFDQEVKNNAFEDIILEDKGSYHRLIGRLLYLTMTRLDIAFVVHMLSQYMHALKVSHMDIARRVVRYIKSTPGLGLFMPTGSCKHLVAYCDSDWGACVESRRLITGYVVKFGSAPISWKSKK</sequence>
<proteinExistence type="predicted"/>
<dbReference type="OrthoDB" id="411615at2759"/>
<dbReference type="AlphaFoldDB" id="A0A1S4AC36"/>
<reference evidence="1" key="1">
    <citation type="submission" date="2025-08" db="UniProtKB">
        <authorList>
            <consortium name="RefSeq"/>
        </authorList>
    </citation>
    <scope>IDENTIFICATION</scope>
</reference>
<dbReference type="RefSeq" id="XP_016474179.1">
    <property type="nucleotide sequence ID" value="XM_016618693.1"/>
</dbReference>
<organism evidence="1">
    <name type="scientific">Nicotiana tabacum</name>
    <name type="common">Common tobacco</name>
    <dbReference type="NCBI Taxonomy" id="4097"/>
    <lineage>
        <taxon>Eukaryota</taxon>
        <taxon>Viridiplantae</taxon>
        <taxon>Streptophyta</taxon>
        <taxon>Embryophyta</taxon>
        <taxon>Tracheophyta</taxon>
        <taxon>Spermatophyta</taxon>
        <taxon>Magnoliopsida</taxon>
        <taxon>eudicotyledons</taxon>
        <taxon>Gunneridae</taxon>
        <taxon>Pentapetalae</taxon>
        <taxon>asterids</taxon>
        <taxon>lamiids</taxon>
        <taxon>Solanales</taxon>
        <taxon>Solanaceae</taxon>
        <taxon>Nicotianoideae</taxon>
        <taxon>Nicotianeae</taxon>
        <taxon>Nicotiana</taxon>
    </lineage>
</organism>
<dbReference type="PaxDb" id="4097-A0A1S4AC36"/>
<name>A0A1S4AC36_TOBAC</name>
<accession>A0A1S4AC36</accession>
<dbReference type="KEGG" id="nta:107795982"/>
<dbReference type="STRING" id="4097.A0A1S4AC36"/>
<feature type="non-terminal residue" evidence="1">
    <location>
        <position position="1"/>
    </location>
</feature>
<dbReference type="PANTHER" id="PTHR11439">
    <property type="entry name" value="GAG-POL-RELATED RETROTRANSPOSON"/>
    <property type="match status" value="1"/>
</dbReference>
<dbReference type="PANTHER" id="PTHR11439:SF444">
    <property type="entry name" value="HELICASE ATP-BINDING DOMAIN-CONTAINING PROTEIN"/>
    <property type="match status" value="1"/>
</dbReference>
<protein>
    <submittedName>
        <fullName evidence="1">Uncharacterized mitochondrial protein AtMg00810-like</fullName>
    </submittedName>
</protein>
<evidence type="ECO:0000313" key="1">
    <source>
        <dbReference type="RefSeq" id="XP_016474179.1"/>
    </source>
</evidence>
<gene>
    <name evidence="1" type="primary">LOC107795982</name>
</gene>